<gene>
    <name evidence="1" type="ORF">PHLGIDRAFT_413580</name>
</gene>
<evidence type="ECO:0000313" key="2">
    <source>
        <dbReference type="Proteomes" id="UP000053257"/>
    </source>
</evidence>
<organism evidence="1 2">
    <name type="scientific">Phlebiopsis gigantea (strain 11061_1 CR5-6)</name>
    <name type="common">White-rot fungus</name>
    <name type="synonym">Peniophora gigantea</name>
    <dbReference type="NCBI Taxonomy" id="745531"/>
    <lineage>
        <taxon>Eukaryota</taxon>
        <taxon>Fungi</taxon>
        <taxon>Dikarya</taxon>
        <taxon>Basidiomycota</taxon>
        <taxon>Agaricomycotina</taxon>
        <taxon>Agaricomycetes</taxon>
        <taxon>Polyporales</taxon>
        <taxon>Phanerochaetaceae</taxon>
        <taxon>Phlebiopsis</taxon>
    </lineage>
</organism>
<dbReference type="SUPFAM" id="SSF52047">
    <property type="entry name" value="RNI-like"/>
    <property type="match status" value="1"/>
</dbReference>
<evidence type="ECO:0008006" key="3">
    <source>
        <dbReference type="Google" id="ProtNLM"/>
    </source>
</evidence>
<dbReference type="OrthoDB" id="2758166at2759"/>
<dbReference type="HOGENOM" id="CLU_676365_0_0_1"/>
<protein>
    <recommendedName>
        <fullName evidence="3">F-box domain-containing protein</fullName>
    </recommendedName>
</protein>
<dbReference type="EMBL" id="KN840494">
    <property type="protein sequence ID" value="KIP07606.1"/>
    <property type="molecule type" value="Genomic_DNA"/>
</dbReference>
<reference evidence="1 2" key="1">
    <citation type="journal article" date="2014" name="PLoS Genet.">
        <title>Analysis of the Phlebiopsis gigantea genome, transcriptome and secretome provides insight into its pioneer colonization strategies of wood.</title>
        <authorList>
            <person name="Hori C."/>
            <person name="Ishida T."/>
            <person name="Igarashi K."/>
            <person name="Samejima M."/>
            <person name="Suzuki H."/>
            <person name="Master E."/>
            <person name="Ferreira P."/>
            <person name="Ruiz-Duenas F.J."/>
            <person name="Held B."/>
            <person name="Canessa P."/>
            <person name="Larrondo L.F."/>
            <person name="Schmoll M."/>
            <person name="Druzhinina I.S."/>
            <person name="Kubicek C.P."/>
            <person name="Gaskell J.A."/>
            <person name="Kersten P."/>
            <person name="St John F."/>
            <person name="Glasner J."/>
            <person name="Sabat G."/>
            <person name="Splinter BonDurant S."/>
            <person name="Syed K."/>
            <person name="Yadav J."/>
            <person name="Mgbeahuruike A.C."/>
            <person name="Kovalchuk A."/>
            <person name="Asiegbu F.O."/>
            <person name="Lackner G."/>
            <person name="Hoffmeister D."/>
            <person name="Rencoret J."/>
            <person name="Gutierrez A."/>
            <person name="Sun H."/>
            <person name="Lindquist E."/>
            <person name="Barry K."/>
            <person name="Riley R."/>
            <person name="Grigoriev I.V."/>
            <person name="Henrissat B."/>
            <person name="Kues U."/>
            <person name="Berka R.M."/>
            <person name="Martinez A.T."/>
            <person name="Covert S.F."/>
            <person name="Blanchette R.A."/>
            <person name="Cullen D."/>
        </authorList>
    </citation>
    <scope>NUCLEOTIDE SEQUENCE [LARGE SCALE GENOMIC DNA]</scope>
    <source>
        <strain evidence="1 2">11061_1 CR5-6</strain>
    </source>
</reference>
<dbReference type="Proteomes" id="UP000053257">
    <property type="component" value="Unassembled WGS sequence"/>
</dbReference>
<accession>A0A0C3RZ73</accession>
<proteinExistence type="predicted"/>
<sequence length="407" mass="45851">MAPRIPFPPELNDMIIGYLHDDNASLLSCALVCKAWLPAARLHLYTQVQLIDPADKPWSAFIETLRASPATRLLCKGITFTLLRKTSPLKAAADILTLLPDLERLEWSYAVEDLSSAEGHVGIRFFAKALSSLNALHYLCSNGSNLGEQSSISDVPPTAPGLRSLVTLKLWNNNFEVRQPDRFNYWLCLAIAEAKKDTTHPQFKHLKELLFSIGHDDILDDLKHMGAVMSVVAPHLQTLTFFWEYIADFYLEQEHLVNSGLSLCTSLEKLNFSLIYPSVYAFRHSADYLALLPRSAPIRHLTLSIAYYLYDAVESPGSDEELRMDAANALHRDNYPEGIARLDAAICDLPHLQEVTIELAHSWMEGDESSEDGEADTCYAEFARWIRPRFPCVEAKANLKVRWECDS</sequence>
<dbReference type="Gene3D" id="3.80.10.10">
    <property type="entry name" value="Ribonuclease Inhibitor"/>
    <property type="match status" value="1"/>
</dbReference>
<evidence type="ECO:0000313" key="1">
    <source>
        <dbReference type="EMBL" id="KIP07606.1"/>
    </source>
</evidence>
<keyword evidence="2" id="KW-1185">Reference proteome</keyword>
<dbReference type="InterPro" id="IPR032675">
    <property type="entry name" value="LRR_dom_sf"/>
</dbReference>
<dbReference type="AlphaFoldDB" id="A0A0C3RZ73"/>
<name>A0A0C3RZ73_PHLG1</name>